<reference evidence="15" key="1">
    <citation type="submission" date="2025-08" db="UniProtKB">
        <authorList>
            <consortium name="RefSeq"/>
        </authorList>
    </citation>
    <scope>IDENTIFICATION</scope>
</reference>
<feature type="transmembrane region" description="Helical" evidence="10">
    <location>
        <begin position="477"/>
        <end position="498"/>
    </location>
</feature>
<dbReference type="Pfam" id="PF22776">
    <property type="entry name" value="K_trans_C"/>
    <property type="match status" value="1"/>
</dbReference>
<sequence>MNIITVDHGEEKKDFLPSADARHGQDEHAGFARLKNKFISESFLANLPSSLVLAYQSFGVVYGDLSTSPLYVYSSTFNGKLENHQNADAVLGVFSLIFWTLTLIPLLKYVFIILSADDNGEGGTIALYSLLCRHVKISLLPNQQSADEELSSYKYGPLRQSSLSLALRRYLEKHKKSRTALLLVVLLGAGMVIGDGAISPAMSVLSSISGLTSADTRLANGAIMSLACIILVALFALQHFGTKRVGFLFAPVVVLWLLTIFAVGVYNTIYWNPEVIFAVSPHYIVKFFRQTGRDGWISLGGVLLCITGTEAMFADLGHFTACSIRIAFVFIVYPCLVVQYMGQAAYLSKNISAIPVGFYASIPDAVIWPVFIIATLAAIVASQAIISATFSIVKQCQGLGCFPRVKIVHTSKQIHGRVYIPEINWMLMILTLAVAVGFHDTNKIGNAYGLAVLSVMLITTFLMALVMVFVWQRSVALAVVFFLFSWFIEGAYLSAAYIKVPQGGWVPLALSLIFMLIMFVWHYGTCKKYNFDLHNKVPLKWILGLGPSLGIVRVPGIGLIYSELATGVPPIFSHFVTNLPAFHNVLVFVCVKSVPVPHVSPAERFLIGRICPRPYRMYRCIARYGYKDLHGDDENFENLLIKSIAEFIQMEAVGLVTSPEMAYDGRMAVISSKTVQSTTSLTVTEGDEDGASPPIPTSKSSTLHSLRMSYEEENPHLRRRQLRFQIPQCPTMDPAVAEELSDLIQAKEAGVAYIMGHSYVKARRSSSFLKKLIIDFGYSFLRKNCRASAVGLHIPQISLIEVGMVYYV</sequence>
<dbReference type="InParanoid" id="A0A6I9T1G1"/>
<comment type="subcellular location">
    <subcellularLocation>
        <location evidence="1">Cell membrane</location>
        <topology evidence="1">Multi-pass membrane protein</topology>
    </subcellularLocation>
    <subcellularLocation>
        <location evidence="10">Membrane</location>
        <topology evidence="10">Multi-pass membrane protein</topology>
    </subcellularLocation>
</comment>
<dbReference type="RefSeq" id="XP_011074017.1">
    <property type="nucleotide sequence ID" value="XM_011075715.2"/>
</dbReference>
<evidence type="ECO:0000256" key="8">
    <source>
        <dbReference type="ARBA" id="ARBA00023065"/>
    </source>
</evidence>
<dbReference type="GeneID" id="105158831"/>
<dbReference type="AlphaFoldDB" id="A0A6I9T1G1"/>
<dbReference type="PANTHER" id="PTHR30540:SF83">
    <property type="entry name" value="K+ POTASSIUM TRANSPORTER"/>
    <property type="match status" value="1"/>
</dbReference>
<dbReference type="InterPro" id="IPR053951">
    <property type="entry name" value="K_trans_N"/>
</dbReference>
<dbReference type="Proteomes" id="UP000504604">
    <property type="component" value="Linkage group LG3"/>
</dbReference>
<dbReference type="KEGG" id="sind:105158831"/>
<evidence type="ECO:0000256" key="9">
    <source>
        <dbReference type="ARBA" id="ARBA00023136"/>
    </source>
</evidence>
<evidence type="ECO:0000259" key="13">
    <source>
        <dbReference type="Pfam" id="PF22776"/>
    </source>
</evidence>
<feature type="transmembrane region" description="Helical" evidence="10">
    <location>
        <begin position="414"/>
        <end position="436"/>
    </location>
</feature>
<keyword evidence="7 10" id="KW-1133">Transmembrane helix</keyword>
<evidence type="ECO:0000256" key="3">
    <source>
        <dbReference type="ARBA" id="ARBA00022448"/>
    </source>
</evidence>
<name>A0A6I9T1G1_SESIN</name>
<gene>
    <name evidence="15" type="primary">LOC105158831</name>
</gene>
<feature type="region of interest" description="Disordered" evidence="11">
    <location>
        <begin position="683"/>
        <end position="704"/>
    </location>
</feature>
<evidence type="ECO:0000259" key="12">
    <source>
        <dbReference type="Pfam" id="PF02705"/>
    </source>
</evidence>
<evidence type="ECO:0000256" key="7">
    <source>
        <dbReference type="ARBA" id="ARBA00022989"/>
    </source>
</evidence>
<feature type="transmembrane region" description="Helical" evidence="10">
    <location>
        <begin position="366"/>
        <end position="393"/>
    </location>
</feature>
<keyword evidence="3" id="KW-0813">Transport</keyword>
<feature type="transmembrane region" description="Helical" evidence="10">
    <location>
        <begin position="43"/>
        <end position="63"/>
    </location>
</feature>
<feature type="transmembrane region" description="Helical" evidence="10">
    <location>
        <begin position="295"/>
        <end position="314"/>
    </location>
</feature>
<dbReference type="GO" id="GO:0005886">
    <property type="term" value="C:plasma membrane"/>
    <property type="evidence" value="ECO:0007669"/>
    <property type="project" value="UniProtKB-SubCell"/>
</dbReference>
<evidence type="ECO:0000256" key="10">
    <source>
        <dbReference type="RuleBase" id="RU321113"/>
    </source>
</evidence>
<evidence type="ECO:0000256" key="1">
    <source>
        <dbReference type="ARBA" id="ARBA00004651"/>
    </source>
</evidence>
<dbReference type="PANTHER" id="PTHR30540">
    <property type="entry name" value="OSMOTIC STRESS POTASSIUM TRANSPORTER"/>
    <property type="match status" value="1"/>
</dbReference>
<organism evidence="14 15">
    <name type="scientific">Sesamum indicum</name>
    <name type="common">Oriental sesame</name>
    <name type="synonym">Sesamum orientale</name>
    <dbReference type="NCBI Taxonomy" id="4182"/>
    <lineage>
        <taxon>Eukaryota</taxon>
        <taxon>Viridiplantae</taxon>
        <taxon>Streptophyta</taxon>
        <taxon>Embryophyta</taxon>
        <taxon>Tracheophyta</taxon>
        <taxon>Spermatophyta</taxon>
        <taxon>Magnoliopsida</taxon>
        <taxon>eudicotyledons</taxon>
        <taxon>Gunneridae</taxon>
        <taxon>Pentapetalae</taxon>
        <taxon>asterids</taxon>
        <taxon>lamiids</taxon>
        <taxon>Lamiales</taxon>
        <taxon>Pedaliaceae</taxon>
        <taxon>Sesamum</taxon>
    </lineage>
</organism>
<dbReference type="OrthoDB" id="504708at2759"/>
<feature type="transmembrane region" description="Helical" evidence="10">
    <location>
        <begin position="218"/>
        <end position="237"/>
    </location>
</feature>
<feature type="transmembrane region" description="Helical" evidence="10">
    <location>
        <begin position="326"/>
        <end position="346"/>
    </location>
</feature>
<evidence type="ECO:0000256" key="5">
    <source>
        <dbReference type="ARBA" id="ARBA00022692"/>
    </source>
</evidence>
<keyword evidence="5 10" id="KW-0812">Transmembrane</keyword>
<feature type="transmembrane region" description="Helical" evidence="10">
    <location>
        <begin position="541"/>
        <end position="561"/>
    </location>
</feature>
<feature type="domain" description="K+ potassium transporter integral membrane" evidence="12">
    <location>
        <begin position="53"/>
        <end position="543"/>
    </location>
</feature>
<evidence type="ECO:0000313" key="14">
    <source>
        <dbReference type="Proteomes" id="UP000504604"/>
    </source>
</evidence>
<keyword evidence="4 10" id="KW-0633">Potassium transport</keyword>
<feature type="transmembrane region" description="Helical" evidence="10">
    <location>
        <begin position="448"/>
        <end position="470"/>
    </location>
</feature>
<keyword evidence="8 10" id="KW-0406">Ion transport</keyword>
<comment type="function">
    <text evidence="10">Potassium transporter.</text>
</comment>
<protein>
    <recommendedName>
        <fullName evidence="10">Potassium transporter</fullName>
    </recommendedName>
</protein>
<comment type="caution">
    <text evidence="10">Lacks conserved residue(s) required for the propagation of feature annotation.</text>
</comment>
<dbReference type="Pfam" id="PF02705">
    <property type="entry name" value="K_trans"/>
    <property type="match status" value="1"/>
</dbReference>
<dbReference type="NCBIfam" id="TIGR00794">
    <property type="entry name" value="kup"/>
    <property type="match status" value="1"/>
</dbReference>
<feature type="domain" description="K+ potassium transporter C-terminal" evidence="13">
    <location>
        <begin position="555"/>
        <end position="806"/>
    </location>
</feature>
<feature type="transmembrane region" description="Helical" evidence="10">
    <location>
        <begin position="89"/>
        <end position="111"/>
    </location>
</feature>
<evidence type="ECO:0000256" key="6">
    <source>
        <dbReference type="ARBA" id="ARBA00022958"/>
    </source>
</evidence>
<dbReference type="InterPro" id="IPR003855">
    <property type="entry name" value="K+_transporter"/>
</dbReference>
<evidence type="ECO:0000313" key="15">
    <source>
        <dbReference type="RefSeq" id="XP_011074017.1"/>
    </source>
</evidence>
<proteinExistence type="inferred from homology"/>
<keyword evidence="14" id="KW-1185">Reference proteome</keyword>
<dbReference type="InterPro" id="IPR053952">
    <property type="entry name" value="K_trans_C"/>
</dbReference>
<feature type="transmembrane region" description="Helical" evidence="10">
    <location>
        <begin position="179"/>
        <end position="198"/>
    </location>
</feature>
<dbReference type="FunCoup" id="A0A6I9T1G1">
    <property type="interactions" value="95"/>
</dbReference>
<feature type="transmembrane region" description="Helical" evidence="10">
    <location>
        <begin position="504"/>
        <end position="521"/>
    </location>
</feature>
<dbReference type="GO" id="GO:0015079">
    <property type="term" value="F:potassium ion transmembrane transporter activity"/>
    <property type="evidence" value="ECO:0007669"/>
    <property type="project" value="UniProtKB-UniRule"/>
</dbReference>
<comment type="similarity">
    <text evidence="2 10">Belongs to the HAK/KUP transporter (TC 2.A.72.3) family.</text>
</comment>
<evidence type="ECO:0000256" key="11">
    <source>
        <dbReference type="SAM" id="MobiDB-lite"/>
    </source>
</evidence>
<feature type="transmembrane region" description="Helical" evidence="10">
    <location>
        <begin position="249"/>
        <end position="271"/>
    </location>
</feature>
<evidence type="ECO:0000256" key="4">
    <source>
        <dbReference type="ARBA" id="ARBA00022538"/>
    </source>
</evidence>
<evidence type="ECO:0000256" key="2">
    <source>
        <dbReference type="ARBA" id="ARBA00008440"/>
    </source>
</evidence>
<keyword evidence="6 10" id="KW-0630">Potassium</keyword>
<accession>A0A6I9T1G1</accession>
<keyword evidence="9 10" id="KW-0472">Membrane</keyword>